<proteinExistence type="predicted"/>
<sequence>MLRRRRLLARAGENVAADAVELGDPLVQGHHRLPCRISTVLGHGEKPFLHAFQGFPQPAFQFGVVQGDPVEQAAGLPDFARMSAVVPLSCRTLIGNPSDTGGVADAHIRITTVRTGPGAPQLR</sequence>
<reference evidence="1 2" key="1">
    <citation type="journal article" date="2019" name="Int. J. Syst. Evol. Microbiol.">
        <title>The Global Catalogue of Microorganisms (GCM) 10K type strain sequencing project: providing services to taxonomists for standard genome sequencing and annotation.</title>
        <authorList>
            <consortium name="The Broad Institute Genomics Platform"/>
            <consortium name="The Broad Institute Genome Sequencing Center for Infectious Disease"/>
            <person name="Wu L."/>
            <person name="Ma J."/>
        </authorList>
    </citation>
    <scope>NUCLEOTIDE SEQUENCE [LARGE SCALE GENOMIC DNA]</scope>
    <source>
        <strain evidence="1 2">JCM 10367</strain>
    </source>
</reference>
<organism evidence="1 2">
    <name type="scientific">Streptomyces thermocarboxydovorans</name>
    <dbReference type="NCBI Taxonomy" id="59298"/>
    <lineage>
        <taxon>Bacteria</taxon>
        <taxon>Bacillati</taxon>
        <taxon>Actinomycetota</taxon>
        <taxon>Actinomycetes</taxon>
        <taxon>Kitasatosporales</taxon>
        <taxon>Streptomycetaceae</taxon>
        <taxon>Streptomyces</taxon>
    </lineage>
</organism>
<evidence type="ECO:0000313" key="1">
    <source>
        <dbReference type="EMBL" id="GAA0635607.1"/>
    </source>
</evidence>
<dbReference type="Proteomes" id="UP001500724">
    <property type="component" value="Unassembled WGS sequence"/>
</dbReference>
<name>A0ABN1HAH9_9ACTN</name>
<dbReference type="EMBL" id="BAAAGU010000007">
    <property type="protein sequence ID" value="GAA0635607.1"/>
    <property type="molecule type" value="Genomic_DNA"/>
</dbReference>
<dbReference type="RefSeq" id="WP_343998063.1">
    <property type="nucleotide sequence ID" value="NZ_BAAAGU010000007.1"/>
</dbReference>
<gene>
    <name evidence="1" type="ORF">GCM10009535_09570</name>
</gene>
<protein>
    <submittedName>
        <fullName evidence="1">Uncharacterized protein</fullName>
    </submittedName>
</protein>
<keyword evidence="2" id="KW-1185">Reference proteome</keyword>
<comment type="caution">
    <text evidence="1">The sequence shown here is derived from an EMBL/GenBank/DDBJ whole genome shotgun (WGS) entry which is preliminary data.</text>
</comment>
<accession>A0ABN1HAH9</accession>
<evidence type="ECO:0000313" key="2">
    <source>
        <dbReference type="Proteomes" id="UP001500724"/>
    </source>
</evidence>